<sequence length="171" mass="18971">MTDLETAAPAFVAMAHSIVWASIATVDSAGRPRTRILHPYWVWEHGRLTGWVATAPTATKRAHIARNPFVSCNYWSPTHDTCAAECRADLLFDEEVRERVWHLFRDTPEPLGYDPAGVPGWEKPSSPDFAVMRLSPWRLRVFPGAGLKAGLGSAVLTWQEPRPELTPQGAG</sequence>
<proteinExistence type="predicted"/>
<comment type="caution">
    <text evidence="1">The sequence shown here is derived from an EMBL/GenBank/DDBJ whole genome shotgun (WGS) entry which is preliminary data.</text>
</comment>
<evidence type="ECO:0000313" key="2">
    <source>
        <dbReference type="Proteomes" id="UP000190037"/>
    </source>
</evidence>
<dbReference type="SUPFAM" id="SSF50475">
    <property type="entry name" value="FMN-binding split barrel"/>
    <property type="match status" value="1"/>
</dbReference>
<reference evidence="1 2" key="1">
    <citation type="submission" date="2017-03" db="EMBL/GenBank/DDBJ databases">
        <title>Draft genome sequence of Streptomyces scabrisporus NF3, endophyte isolated from Amphipterygium adstringens.</title>
        <authorList>
            <person name="Vazquez M."/>
            <person name="Ceapa C.D."/>
            <person name="Rodriguez Luna D."/>
            <person name="Sanchez Esquivel S."/>
        </authorList>
    </citation>
    <scope>NUCLEOTIDE SEQUENCE [LARGE SCALE GENOMIC DNA]</scope>
    <source>
        <strain evidence="1 2">NF3</strain>
    </source>
</reference>
<dbReference type="OrthoDB" id="3382273at2"/>
<dbReference type="EMBL" id="MWQN01000001">
    <property type="protein sequence ID" value="OPC84463.1"/>
    <property type="molecule type" value="Genomic_DNA"/>
</dbReference>
<keyword evidence="2" id="KW-1185">Reference proteome</keyword>
<evidence type="ECO:0000313" key="1">
    <source>
        <dbReference type="EMBL" id="OPC84463.1"/>
    </source>
</evidence>
<dbReference type="Proteomes" id="UP000190037">
    <property type="component" value="Unassembled WGS sequence"/>
</dbReference>
<organism evidence="1 2">
    <name type="scientific">Embleya scabrispora</name>
    <dbReference type="NCBI Taxonomy" id="159449"/>
    <lineage>
        <taxon>Bacteria</taxon>
        <taxon>Bacillati</taxon>
        <taxon>Actinomycetota</taxon>
        <taxon>Actinomycetes</taxon>
        <taxon>Kitasatosporales</taxon>
        <taxon>Streptomycetaceae</taxon>
        <taxon>Embleya</taxon>
    </lineage>
</organism>
<name>A0A1T3P5X8_9ACTN</name>
<accession>A0A1T3P5X8</accession>
<gene>
    <name evidence="1" type="ORF">B4N89_29215</name>
</gene>
<dbReference type="STRING" id="159449.B4N89_29215"/>
<dbReference type="Gene3D" id="2.30.110.10">
    <property type="entry name" value="Electron Transport, Fmn-binding Protein, Chain A"/>
    <property type="match status" value="1"/>
</dbReference>
<protein>
    <submittedName>
        <fullName evidence="1">Pyridoxamine 5-phosphate oxidase</fullName>
    </submittedName>
</protein>
<dbReference type="RefSeq" id="WP_078978759.1">
    <property type="nucleotide sequence ID" value="NZ_MWQN01000001.1"/>
</dbReference>
<dbReference type="InterPro" id="IPR012349">
    <property type="entry name" value="Split_barrel_FMN-bd"/>
</dbReference>
<dbReference type="AlphaFoldDB" id="A0A1T3P5X8"/>